<dbReference type="InterPro" id="IPR027417">
    <property type="entry name" value="P-loop_NTPase"/>
</dbReference>
<dbReference type="AlphaFoldDB" id="C4V4M8"/>
<dbReference type="InterPro" id="IPR050238">
    <property type="entry name" value="DNA_Rep/Repair_Clamp_Loader"/>
</dbReference>
<accession>C4V4M8</accession>
<dbReference type="GO" id="GO:0003887">
    <property type="term" value="F:DNA-directed DNA polymerase activity"/>
    <property type="evidence" value="ECO:0007669"/>
    <property type="project" value="UniProtKB-EC"/>
</dbReference>
<comment type="caution">
    <text evidence="1">The sequence shown here is derived from an EMBL/GenBank/DDBJ whole genome shotgun (WGS) entry which is preliminary data.</text>
</comment>
<dbReference type="STRING" id="638302.HMPREF0908_1462"/>
<organism evidence="1 2">
    <name type="scientific">Selenomonas flueggei ATCC 43531</name>
    <dbReference type="NCBI Taxonomy" id="638302"/>
    <lineage>
        <taxon>Bacteria</taxon>
        <taxon>Bacillati</taxon>
        <taxon>Bacillota</taxon>
        <taxon>Negativicutes</taxon>
        <taxon>Selenomonadales</taxon>
        <taxon>Selenomonadaceae</taxon>
        <taxon>Selenomonas</taxon>
    </lineage>
</organism>
<protein>
    <submittedName>
        <fullName evidence="1">DNA polymerase III, delta' subunit</fullName>
        <ecNumber evidence="1">2.7.7.7</ecNumber>
    </submittedName>
</protein>
<dbReference type="Pfam" id="PF13177">
    <property type="entry name" value="DNA_pol3_delta2"/>
    <property type="match status" value="1"/>
</dbReference>
<dbReference type="GO" id="GO:0008408">
    <property type="term" value="F:3'-5' exonuclease activity"/>
    <property type="evidence" value="ECO:0007669"/>
    <property type="project" value="InterPro"/>
</dbReference>
<dbReference type="PANTHER" id="PTHR11669:SF8">
    <property type="entry name" value="DNA POLYMERASE III SUBUNIT DELTA"/>
    <property type="match status" value="1"/>
</dbReference>
<proteinExistence type="predicted"/>
<dbReference type="NCBIfam" id="TIGR00678">
    <property type="entry name" value="holB"/>
    <property type="match status" value="1"/>
</dbReference>
<keyword evidence="1" id="KW-0548">Nucleotidyltransferase</keyword>
<evidence type="ECO:0000313" key="1">
    <source>
        <dbReference type="EMBL" id="EEQ48125.1"/>
    </source>
</evidence>
<dbReference type="SUPFAM" id="SSF52540">
    <property type="entry name" value="P-loop containing nucleoside triphosphate hydrolases"/>
    <property type="match status" value="1"/>
</dbReference>
<dbReference type="GO" id="GO:0006261">
    <property type="term" value="P:DNA-templated DNA replication"/>
    <property type="evidence" value="ECO:0007669"/>
    <property type="project" value="TreeGrafter"/>
</dbReference>
<reference evidence="1 2" key="1">
    <citation type="submission" date="2009-04" db="EMBL/GenBank/DDBJ databases">
        <authorList>
            <person name="Qin X."/>
            <person name="Bachman B."/>
            <person name="Battles P."/>
            <person name="Bell A."/>
            <person name="Bess C."/>
            <person name="Bickham C."/>
            <person name="Chaboub L."/>
            <person name="Chen D."/>
            <person name="Coyle M."/>
            <person name="Deiros D.R."/>
            <person name="Dinh H."/>
            <person name="Forbes L."/>
            <person name="Fowler G."/>
            <person name="Francisco L."/>
            <person name="Fu Q."/>
            <person name="Gubbala S."/>
            <person name="Hale W."/>
            <person name="Han Y."/>
            <person name="Hemphill L."/>
            <person name="Highlander S.K."/>
            <person name="Hirani K."/>
            <person name="Hogues M."/>
            <person name="Jackson L."/>
            <person name="Jakkamsetti A."/>
            <person name="Javaid M."/>
            <person name="Jiang H."/>
            <person name="Korchina V."/>
            <person name="Kovar C."/>
            <person name="Lara F."/>
            <person name="Lee S."/>
            <person name="Mata R."/>
            <person name="Mathew T."/>
            <person name="Moen C."/>
            <person name="Morales K."/>
            <person name="Munidasa M."/>
            <person name="Nazareth L."/>
            <person name="Ngo R."/>
            <person name="Nguyen L."/>
            <person name="Okwuonu G."/>
            <person name="Ongeri F."/>
            <person name="Patil S."/>
            <person name="Petrosino J."/>
            <person name="Pham C."/>
            <person name="Pham P."/>
            <person name="Pu L.-L."/>
            <person name="Puazo M."/>
            <person name="Raj R."/>
            <person name="Reid J."/>
            <person name="Rouhana J."/>
            <person name="Saada N."/>
            <person name="Shang Y."/>
            <person name="Simmons D."/>
            <person name="Thornton R."/>
            <person name="Warren J."/>
            <person name="Weissenberger G."/>
            <person name="Zhang J."/>
            <person name="Zhang L."/>
            <person name="Zhou C."/>
            <person name="Zhu D."/>
            <person name="Muzny D."/>
            <person name="Worley K."/>
            <person name="Gibbs R."/>
        </authorList>
    </citation>
    <scope>NUCLEOTIDE SEQUENCE [LARGE SCALE GENOMIC DNA]</scope>
    <source>
        <strain evidence="1 2">ATCC 43531</strain>
    </source>
</reference>
<dbReference type="OrthoDB" id="9810148at2"/>
<dbReference type="Proteomes" id="UP000005309">
    <property type="component" value="Unassembled WGS sequence"/>
</dbReference>
<dbReference type="RefSeq" id="WP_006690196.1">
    <property type="nucleotide sequence ID" value="NZ_GG694006.1"/>
</dbReference>
<keyword evidence="1" id="KW-0808">Transferase</keyword>
<name>C4V4M8_9FIRM</name>
<sequence>MAKTKEISAAEEEREPFPHDWSDIRGHAEIIRCLRRLAADGHLPHALIFTGAAGIGKRRTARVLARTLLCAAEGNAPCGRCDDCRMTAAGVHPDYFEVIPEARGKGAAMIRADAVRDILIAASESPQRAGRRIILIDGVHSMNEVAANRLLKTLEEPPATVLFLLVTDAWDAVLPTIRSRAVRIAFGPLPRAEIAAELQRRGIAHAETIAALADGSLGRAETLAAEGLSLRDDALSFLTILETLRIEDIWKHAEQLGGRSYDERAAWLGYLQMALRDLLVLRENAAAELYHVDRRAELTELLPAMPRQRVLLLMEEAGVLLRRFGANVNPALQAEAFFLRARQVMG</sequence>
<dbReference type="EMBL" id="ACLA01000021">
    <property type="protein sequence ID" value="EEQ48125.1"/>
    <property type="molecule type" value="Genomic_DNA"/>
</dbReference>
<evidence type="ECO:0000313" key="2">
    <source>
        <dbReference type="Proteomes" id="UP000005309"/>
    </source>
</evidence>
<gene>
    <name evidence="1" type="primary">holB</name>
    <name evidence="1" type="ORF">HMPREF0908_1462</name>
</gene>
<keyword evidence="2" id="KW-1185">Reference proteome</keyword>
<dbReference type="PANTHER" id="PTHR11669">
    <property type="entry name" value="REPLICATION FACTOR C / DNA POLYMERASE III GAMMA-TAU SUBUNIT"/>
    <property type="match status" value="1"/>
</dbReference>
<dbReference type="EC" id="2.7.7.7" evidence="1"/>
<dbReference type="eggNOG" id="COG0470">
    <property type="taxonomic scope" value="Bacteria"/>
</dbReference>
<dbReference type="Gene3D" id="3.40.50.300">
    <property type="entry name" value="P-loop containing nucleotide triphosphate hydrolases"/>
    <property type="match status" value="1"/>
</dbReference>
<dbReference type="InterPro" id="IPR004622">
    <property type="entry name" value="DNA_pol_HolB"/>
</dbReference>
<dbReference type="HOGENOM" id="CLU_006229_4_3_9"/>